<dbReference type="EMBL" id="JAHUTI010079842">
    <property type="protein sequence ID" value="MED6258008.1"/>
    <property type="molecule type" value="Genomic_DNA"/>
</dbReference>
<reference evidence="1 2" key="1">
    <citation type="submission" date="2021-07" db="EMBL/GenBank/DDBJ databases">
        <authorList>
            <person name="Palmer J.M."/>
        </authorList>
    </citation>
    <scope>NUCLEOTIDE SEQUENCE [LARGE SCALE GENOMIC DNA]</scope>
    <source>
        <strain evidence="1 2">AT_MEX2019</strain>
        <tissue evidence="1">Muscle</tissue>
    </source>
</reference>
<organism evidence="1 2">
    <name type="scientific">Ataeniobius toweri</name>
    <dbReference type="NCBI Taxonomy" id="208326"/>
    <lineage>
        <taxon>Eukaryota</taxon>
        <taxon>Metazoa</taxon>
        <taxon>Chordata</taxon>
        <taxon>Craniata</taxon>
        <taxon>Vertebrata</taxon>
        <taxon>Euteleostomi</taxon>
        <taxon>Actinopterygii</taxon>
        <taxon>Neopterygii</taxon>
        <taxon>Teleostei</taxon>
        <taxon>Neoteleostei</taxon>
        <taxon>Acanthomorphata</taxon>
        <taxon>Ovalentaria</taxon>
        <taxon>Atherinomorphae</taxon>
        <taxon>Cyprinodontiformes</taxon>
        <taxon>Goodeidae</taxon>
        <taxon>Ataeniobius</taxon>
    </lineage>
</organism>
<gene>
    <name evidence="1" type="ORF">ATANTOWER_001618</name>
</gene>
<proteinExistence type="predicted"/>
<dbReference type="Proteomes" id="UP001345963">
    <property type="component" value="Unassembled WGS sequence"/>
</dbReference>
<evidence type="ECO:0000313" key="1">
    <source>
        <dbReference type="EMBL" id="MED6258008.1"/>
    </source>
</evidence>
<sequence length="83" mass="9277">MVTCCHHLNAPVNDTRCPGGAVGGYIQIRIRGTQLPLCFLNCSSNHLKGFFSSDQGWEFQAVTGTLLKHSSQIKRKRQENILF</sequence>
<accession>A0ABU7C5N6</accession>
<keyword evidence="2" id="KW-1185">Reference proteome</keyword>
<protein>
    <submittedName>
        <fullName evidence="1">Uncharacterized protein</fullName>
    </submittedName>
</protein>
<evidence type="ECO:0000313" key="2">
    <source>
        <dbReference type="Proteomes" id="UP001345963"/>
    </source>
</evidence>
<name>A0ABU7C5N6_9TELE</name>
<comment type="caution">
    <text evidence="1">The sequence shown here is derived from an EMBL/GenBank/DDBJ whole genome shotgun (WGS) entry which is preliminary data.</text>
</comment>